<evidence type="ECO:0000313" key="14">
    <source>
        <dbReference type="Proteomes" id="UP001516023"/>
    </source>
</evidence>
<feature type="region of interest" description="Disordered" evidence="11">
    <location>
        <begin position="533"/>
        <end position="553"/>
    </location>
</feature>
<dbReference type="Pfam" id="PF00155">
    <property type="entry name" value="Aminotran_1_2"/>
    <property type="match status" value="1"/>
</dbReference>
<feature type="compositionally biased region" description="Basic and acidic residues" evidence="11">
    <location>
        <begin position="264"/>
        <end position="275"/>
    </location>
</feature>
<dbReference type="GO" id="GO:0016740">
    <property type="term" value="F:transferase activity"/>
    <property type="evidence" value="ECO:0007669"/>
    <property type="project" value="UniProtKB-KW"/>
</dbReference>
<feature type="compositionally biased region" description="Polar residues" evidence="11">
    <location>
        <begin position="538"/>
        <end position="550"/>
    </location>
</feature>
<dbReference type="EC" id="2.3.1.50" evidence="5"/>
<protein>
    <recommendedName>
        <fullName evidence="5">serine C-palmitoyltransferase</fullName>
        <ecNumber evidence="5">2.3.1.50</ecNumber>
    </recommendedName>
</protein>
<comment type="pathway">
    <text evidence="3">Sphingolipid metabolism.</text>
</comment>
<evidence type="ECO:0000259" key="12">
    <source>
        <dbReference type="Pfam" id="PF00155"/>
    </source>
</evidence>
<keyword evidence="6" id="KW-0808">Transferase</keyword>
<dbReference type="AlphaFoldDB" id="A0ABD3PB29"/>
<proteinExistence type="inferred from homology"/>
<dbReference type="InterPro" id="IPR004839">
    <property type="entry name" value="Aminotransferase_I/II_large"/>
</dbReference>
<comment type="similarity">
    <text evidence="4">Belongs to the class-II pyridoxal-phosphate-dependent aminotransferase family.</text>
</comment>
<keyword evidence="14" id="KW-1185">Reference proteome</keyword>
<sequence>MRMLNGASLSALNQKLVSKVKPSQERHNTSTTRMPIKSHPKISKTIKNQPIPMTGKFTQHVHNLGYLLGRSLHATIRWTIDLYQDGNDDVRPVDDPIANATKLGSWISKHVVCTVSSQSCTAPPTATTAASSSAPTTMADALHTLATTLTSLPSQYKTWWLNLLHSDPLHVLIETLLIVFCIALVILQRRADWRLDSERKNQKLSEGEVEELLVEWKSGRMKLGGGGRHTDRDEHAADSGNGLIVDRVEGSKLFLHPASTVSHASDDPSPPDRDNATALPPSVINFATHDYLSASSSPSSNPRPTPPSKPTAADPAAPAASTGPSTPISNWNRAWRASCGPRPPFSIRTERAPPPPPWRHSPSGAICSWWTRGRANVRYFRHNDVNDLRRVLEKVRGQDGALRRRPTDQRRFLVVEGLYKNWGTVCPLEEVVALKEEFCFRLILDDSHAIGTMGETGRGSLERCGLLPMVHCEILTFSIENALGSVGGMTVGSEEVVDHQRLSGAGYCFSASAPPFLSKVCVASLKRLQGNLDEVPNEQRQNGNDLQTDNPELSEELSGPLLLEKLHENISNLYCTLTNSSHPHALKLRNRLVITSHPQSPIIYLRLSDQQATGLTRAEQTSLLDRIASHCLVEGGVAVVSTGGHVRKYLQLVPEPCLRVIANVSQTMEDVESLAKALGEAVEEVLCRNAFGLEIIKED</sequence>
<evidence type="ECO:0000256" key="1">
    <source>
        <dbReference type="ARBA" id="ARBA00001933"/>
    </source>
</evidence>
<evidence type="ECO:0000256" key="9">
    <source>
        <dbReference type="ARBA" id="ARBA00023098"/>
    </source>
</evidence>
<feature type="region of interest" description="Disordered" evidence="11">
    <location>
        <begin position="17"/>
        <end position="36"/>
    </location>
</feature>
<dbReference type="SUPFAM" id="SSF53383">
    <property type="entry name" value="PLP-dependent transferases"/>
    <property type="match status" value="1"/>
</dbReference>
<keyword evidence="8" id="KW-0746">Sphingolipid metabolism</keyword>
<evidence type="ECO:0000256" key="4">
    <source>
        <dbReference type="ARBA" id="ARBA00008392"/>
    </source>
</evidence>
<evidence type="ECO:0000313" key="13">
    <source>
        <dbReference type="EMBL" id="KAL3784934.1"/>
    </source>
</evidence>
<dbReference type="Gene3D" id="3.40.640.10">
    <property type="entry name" value="Type I PLP-dependent aspartate aminotransferase-like (Major domain)"/>
    <property type="match status" value="1"/>
</dbReference>
<evidence type="ECO:0000256" key="2">
    <source>
        <dbReference type="ARBA" id="ARBA00004760"/>
    </source>
</evidence>
<comment type="cofactor">
    <cofactor evidence="1">
        <name>pyridoxal 5'-phosphate</name>
        <dbReference type="ChEBI" id="CHEBI:597326"/>
    </cofactor>
</comment>
<feature type="domain" description="Aminotransferase class I/classII large" evidence="12">
    <location>
        <begin position="374"/>
        <end position="531"/>
    </location>
</feature>
<dbReference type="InterPro" id="IPR050087">
    <property type="entry name" value="AON_synthase_class-II"/>
</dbReference>
<name>A0ABD3PB29_9STRA</name>
<feature type="region of interest" description="Disordered" evidence="11">
    <location>
        <begin position="259"/>
        <end position="280"/>
    </location>
</feature>
<dbReference type="Proteomes" id="UP001516023">
    <property type="component" value="Unassembled WGS sequence"/>
</dbReference>
<evidence type="ECO:0000256" key="6">
    <source>
        <dbReference type="ARBA" id="ARBA00022679"/>
    </source>
</evidence>
<evidence type="ECO:0000256" key="11">
    <source>
        <dbReference type="SAM" id="MobiDB-lite"/>
    </source>
</evidence>
<keyword evidence="9" id="KW-0443">Lipid metabolism</keyword>
<evidence type="ECO:0000256" key="3">
    <source>
        <dbReference type="ARBA" id="ARBA00004991"/>
    </source>
</evidence>
<comment type="caution">
    <text evidence="13">The sequence shown here is derived from an EMBL/GenBank/DDBJ whole genome shotgun (WGS) entry which is preliminary data.</text>
</comment>
<evidence type="ECO:0000256" key="10">
    <source>
        <dbReference type="ARBA" id="ARBA00023315"/>
    </source>
</evidence>
<feature type="region of interest" description="Disordered" evidence="11">
    <location>
        <begin position="292"/>
        <end position="334"/>
    </location>
</feature>
<feature type="compositionally biased region" description="Low complexity" evidence="11">
    <location>
        <begin position="310"/>
        <end position="329"/>
    </location>
</feature>
<evidence type="ECO:0000256" key="7">
    <source>
        <dbReference type="ARBA" id="ARBA00022898"/>
    </source>
</evidence>
<dbReference type="PANTHER" id="PTHR13693:SF2">
    <property type="entry name" value="SERINE PALMITOYLTRANSFERASE 1"/>
    <property type="match status" value="1"/>
</dbReference>
<evidence type="ECO:0000256" key="8">
    <source>
        <dbReference type="ARBA" id="ARBA00022919"/>
    </source>
</evidence>
<evidence type="ECO:0000256" key="5">
    <source>
        <dbReference type="ARBA" id="ARBA00013220"/>
    </source>
</evidence>
<dbReference type="PANTHER" id="PTHR13693">
    <property type="entry name" value="CLASS II AMINOTRANSFERASE/8-AMINO-7-OXONONANOATE SYNTHASE"/>
    <property type="match status" value="1"/>
</dbReference>
<accession>A0ABD3PB29</accession>
<reference evidence="13 14" key="1">
    <citation type="journal article" date="2020" name="G3 (Bethesda)">
        <title>Improved Reference Genome for Cyclotella cryptica CCMP332, a Model for Cell Wall Morphogenesis, Salinity Adaptation, and Lipid Production in Diatoms (Bacillariophyta).</title>
        <authorList>
            <person name="Roberts W.R."/>
            <person name="Downey K.M."/>
            <person name="Ruck E.C."/>
            <person name="Traller J.C."/>
            <person name="Alverson A.J."/>
        </authorList>
    </citation>
    <scope>NUCLEOTIDE SEQUENCE [LARGE SCALE GENOMIC DNA]</scope>
    <source>
        <strain evidence="13 14">CCMP332</strain>
    </source>
</reference>
<gene>
    <name evidence="13" type="ORF">HJC23_000019</name>
</gene>
<dbReference type="InterPro" id="IPR015421">
    <property type="entry name" value="PyrdxlP-dep_Trfase_major"/>
</dbReference>
<dbReference type="EMBL" id="JABMIG020000226">
    <property type="protein sequence ID" value="KAL3784934.1"/>
    <property type="molecule type" value="Genomic_DNA"/>
</dbReference>
<comment type="pathway">
    <text evidence="2">Lipid metabolism; sphingolipid metabolism.</text>
</comment>
<dbReference type="InterPro" id="IPR015424">
    <property type="entry name" value="PyrdxlP-dep_Trfase"/>
</dbReference>
<keyword evidence="10" id="KW-0012">Acyltransferase</keyword>
<organism evidence="13 14">
    <name type="scientific">Cyclotella cryptica</name>
    <dbReference type="NCBI Taxonomy" id="29204"/>
    <lineage>
        <taxon>Eukaryota</taxon>
        <taxon>Sar</taxon>
        <taxon>Stramenopiles</taxon>
        <taxon>Ochrophyta</taxon>
        <taxon>Bacillariophyta</taxon>
        <taxon>Coscinodiscophyceae</taxon>
        <taxon>Thalassiosirophycidae</taxon>
        <taxon>Stephanodiscales</taxon>
        <taxon>Stephanodiscaceae</taxon>
        <taxon>Cyclotella</taxon>
    </lineage>
</organism>
<keyword evidence="7" id="KW-0663">Pyridoxal phosphate</keyword>